<dbReference type="PANTHER" id="PTHR11560">
    <property type="entry name" value="39S RIBOSOMAL PROTEIN L10, MITOCHONDRIAL"/>
    <property type="match status" value="1"/>
</dbReference>
<dbReference type="InterPro" id="IPR043141">
    <property type="entry name" value="Ribosomal_uL10-like_sf"/>
</dbReference>
<evidence type="ECO:0000313" key="3">
    <source>
        <dbReference type="EMBL" id="KAF2496031.1"/>
    </source>
</evidence>
<sequence length="342" mass="37288">MPPRIRLQTRQLKVRIYHHQIPSQPCFYASLATATTPAPPIEQTIHSVSPIARFPPTQPPSHKPPEVRKSQLHREYQSLLKSSPLVLIFQHNNLRAVEWMGIRRELAIALRKVDAELAATGHKDLYADAIKIQIIQTGIFASALRVVEFYNPESTELPTQHPSNPATATLAHGLSRQAHEAASDRKKKLDLAPLLSGPVAVVSFPAVSPQHLKAALSILSPSAPNFPAPKRKANPSYHEPAVQNGIQKLMMLGARVDGKAFDQEGTKWVGGISGGLDGLRGQLVGMLQNVGAGVTNALEGASQSVYFTMEGRKYMMEEAEKGPEEKKGGEEAKPEGEEAKPE</sequence>
<name>A0A6A6QUE3_9PEZI</name>
<reference evidence="3" key="1">
    <citation type="journal article" date="2020" name="Stud. Mycol.">
        <title>101 Dothideomycetes genomes: a test case for predicting lifestyles and emergence of pathogens.</title>
        <authorList>
            <person name="Haridas S."/>
            <person name="Albert R."/>
            <person name="Binder M."/>
            <person name="Bloem J."/>
            <person name="Labutti K."/>
            <person name="Salamov A."/>
            <person name="Andreopoulos B."/>
            <person name="Baker S."/>
            <person name="Barry K."/>
            <person name="Bills G."/>
            <person name="Bluhm B."/>
            <person name="Cannon C."/>
            <person name="Castanera R."/>
            <person name="Culley D."/>
            <person name="Daum C."/>
            <person name="Ezra D."/>
            <person name="Gonzalez J."/>
            <person name="Henrissat B."/>
            <person name="Kuo A."/>
            <person name="Liang C."/>
            <person name="Lipzen A."/>
            <person name="Lutzoni F."/>
            <person name="Magnuson J."/>
            <person name="Mondo S."/>
            <person name="Nolan M."/>
            <person name="Ohm R."/>
            <person name="Pangilinan J."/>
            <person name="Park H.-J."/>
            <person name="Ramirez L."/>
            <person name="Alfaro M."/>
            <person name="Sun H."/>
            <person name="Tritt A."/>
            <person name="Yoshinaga Y."/>
            <person name="Zwiers L.-H."/>
            <person name="Turgeon B."/>
            <person name="Goodwin S."/>
            <person name="Spatafora J."/>
            <person name="Crous P."/>
            <person name="Grigoriev I."/>
        </authorList>
    </citation>
    <scope>NUCLEOTIDE SEQUENCE</scope>
    <source>
        <strain evidence="3">CBS 269.34</strain>
    </source>
</reference>
<evidence type="ECO:0000313" key="4">
    <source>
        <dbReference type="Proteomes" id="UP000799750"/>
    </source>
</evidence>
<evidence type="ECO:0000256" key="2">
    <source>
        <dbReference type="SAM" id="MobiDB-lite"/>
    </source>
</evidence>
<protein>
    <recommendedName>
        <fullName evidence="5">Ribosomal protein YmL11, mitochondrial</fullName>
    </recommendedName>
</protein>
<feature type="region of interest" description="Disordered" evidence="2">
    <location>
        <begin position="316"/>
        <end position="342"/>
    </location>
</feature>
<keyword evidence="4" id="KW-1185">Reference proteome</keyword>
<gene>
    <name evidence="3" type="ORF">BU16DRAFT_460057</name>
</gene>
<organism evidence="3 4">
    <name type="scientific">Lophium mytilinum</name>
    <dbReference type="NCBI Taxonomy" id="390894"/>
    <lineage>
        <taxon>Eukaryota</taxon>
        <taxon>Fungi</taxon>
        <taxon>Dikarya</taxon>
        <taxon>Ascomycota</taxon>
        <taxon>Pezizomycotina</taxon>
        <taxon>Dothideomycetes</taxon>
        <taxon>Pleosporomycetidae</taxon>
        <taxon>Mytilinidiales</taxon>
        <taxon>Mytilinidiaceae</taxon>
        <taxon>Lophium</taxon>
    </lineage>
</organism>
<dbReference type="Gene3D" id="3.30.70.1730">
    <property type="match status" value="1"/>
</dbReference>
<dbReference type="SUPFAM" id="SSF160369">
    <property type="entry name" value="Ribosomal protein L10-like"/>
    <property type="match status" value="1"/>
</dbReference>
<evidence type="ECO:0008006" key="5">
    <source>
        <dbReference type="Google" id="ProtNLM"/>
    </source>
</evidence>
<dbReference type="Proteomes" id="UP000799750">
    <property type="component" value="Unassembled WGS sequence"/>
</dbReference>
<comment type="similarity">
    <text evidence="1">Belongs to the universal ribosomal protein uL10 family.</text>
</comment>
<proteinExistence type="inferred from homology"/>
<dbReference type="OrthoDB" id="360689at2759"/>
<dbReference type="EMBL" id="MU004188">
    <property type="protein sequence ID" value="KAF2496031.1"/>
    <property type="molecule type" value="Genomic_DNA"/>
</dbReference>
<evidence type="ECO:0000256" key="1">
    <source>
        <dbReference type="ARBA" id="ARBA00008889"/>
    </source>
</evidence>
<dbReference type="AlphaFoldDB" id="A0A6A6QUE3"/>
<accession>A0A6A6QUE3</accession>
<dbReference type="InterPro" id="IPR047865">
    <property type="entry name" value="Ribosomal_uL10_bac_type"/>
</dbReference>